<evidence type="ECO:0000256" key="2">
    <source>
        <dbReference type="SAM" id="SignalP"/>
    </source>
</evidence>
<feature type="region of interest" description="Disordered" evidence="1">
    <location>
        <begin position="504"/>
        <end position="528"/>
    </location>
</feature>
<dbReference type="PANTHER" id="PTHR31515">
    <property type="entry name" value="TRANSMEMBRANE PROTEIN-RELATED"/>
    <property type="match status" value="1"/>
</dbReference>
<feature type="domain" description="DUF7906" evidence="3">
    <location>
        <begin position="90"/>
        <end position="371"/>
    </location>
</feature>
<organism evidence="4 5">
    <name type="scientific">Cymbomonas tetramitiformis</name>
    <dbReference type="NCBI Taxonomy" id="36881"/>
    <lineage>
        <taxon>Eukaryota</taxon>
        <taxon>Viridiplantae</taxon>
        <taxon>Chlorophyta</taxon>
        <taxon>Pyramimonadophyceae</taxon>
        <taxon>Pyramimonadales</taxon>
        <taxon>Pyramimonadaceae</taxon>
        <taxon>Cymbomonas</taxon>
    </lineage>
</organism>
<name>A0AAE0BIA8_9CHLO</name>
<sequence>MLRARAYPFASWCSAGLVALLFVSCFTLGDAALKQVVKPKEPFPGVANLVKDFKPHLPWAHKVFDAVRETVQRAAHSFLHEGGTQPLRFPLEIDVCLMGFEADGGFGYELSAIALQKFLQDTFFSYRPSCLETGKELEMSIELQYSVQHIPPSHLSNYEKKMKKTFTRVYPTNAHDSVRSYQLEATELEPLLMQIYNSTFDTSKKQDIHDPYVLFFVNPDKRRIDPSDKASQETPALEAKNLLAADINAIDDAFSYRYMYNGVGNSGAWLSGHRFALVDLSAGPSIFGRVGVPEGTVGPRAVPRLAPILAASCHQGNASSADETARQSHDDAKAMHAEQMKDAQHVRARDMYVIGSMSTTVMSAVQHLFAPDVRAENLDFAQRVLMPVIVLRNHHDFNPLNPGHAHSIDLDLLEHQARNMIHFNQELVMVAGTHNLHEHERLALAVTRAMTAHSSAVAGAQGKYKLKARPVLDSKVLLEEMRHAADLLASGLIGLHDPAAAKSFYNSDVPGDESPKNPKGSPTGPRRSFGTHVVPVYVMSLAGMPEGLLLDGDSLVAASDDIVLVLQTVSHRAKSPDEIEEGIPLRFTSEGEDVHVLPQDPTRHMVAGVGMALAGLASPMESHSQLHGKYKEDFMWAVGHHPFGPMSNTSTMSLLLQDTARRNSIFSQVDSAVADMRAGLSLADDFADQYLQRPFGDRIHESVHSEDSWWLDRVYHDPQRSRSGRNLLPHKIISRIQKDLAEMESQFVTLGSYIFYHRLEEAHLLSSNVLAAAHSFKEYVEQTLSFSREDMRCCKLEHKVPPRSRVYKYAAILASGVGIYWAVIYLAQPNPRSAYHSYGRH</sequence>
<dbReference type="Proteomes" id="UP001190700">
    <property type="component" value="Unassembled WGS sequence"/>
</dbReference>
<feature type="signal peptide" evidence="2">
    <location>
        <begin position="1"/>
        <end position="31"/>
    </location>
</feature>
<gene>
    <name evidence="4" type="ORF">CYMTET_53494</name>
</gene>
<dbReference type="PROSITE" id="PS51257">
    <property type="entry name" value="PROKAR_LIPOPROTEIN"/>
    <property type="match status" value="1"/>
</dbReference>
<feature type="chain" id="PRO_5042249092" description="DUF7906 domain-containing protein" evidence="2">
    <location>
        <begin position="32"/>
        <end position="841"/>
    </location>
</feature>
<keyword evidence="2" id="KW-0732">Signal</keyword>
<accession>A0AAE0BIA8</accession>
<dbReference type="PANTHER" id="PTHR31515:SF0">
    <property type="entry name" value="TRANSMEMBRANE PROTEIN"/>
    <property type="match status" value="1"/>
</dbReference>
<evidence type="ECO:0000313" key="5">
    <source>
        <dbReference type="Proteomes" id="UP001190700"/>
    </source>
</evidence>
<keyword evidence="5" id="KW-1185">Reference proteome</keyword>
<evidence type="ECO:0000313" key="4">
    <source>
        <dbReference type="EMBL" id="KAK3236360.1"/>
    </source>
</evidence>
<dbReference type="Pfam" id="PF25483">
    <property type="entry name" value="DUF7906"/>
    <property type="match status" value="1"/>
</dbReference>
<evidence type="ECO:0000256" key="1">
    <source>
        <dbReference type="SAM" id="MobiDB-lite"/>
    </source>
</evidence>
<proteinExistence type="predicted"/>
<dbReference type="AlphaFoldDB" id="A0AAE0BIA8"/>
<evidence type="ECO:0000259" key="3">
    <source>
        <dbReference type="Pfam" id="PF25483"/>
    </source>
</evidence>
<protein>
    <recommendedName>
        <fullName evidence="3">DUF7906 domain-containing protein</fullName>
    </recommendedName>
</protein>
<reference evidence="4 5" key="1">
    <citation type="journal article" date="2015" name="Genome Biol. Evol.">
        <title>Comparative Genomics of a Bacterivorous Green Alga Reveals Evolutionary Causalities and Consequences of Phago-Mixotrophic Mode of Nutrition.</title>
        <authorList>
            <person name="Burns J.A."/>
            <person name="Paasch A."/>
            <person name="Narechania A."/>
            <person name="Kim E."/>
        </authorList>
    </citation>
    <scope>NUCLEOTIDE SEQUENCE [LARGE SCALE GENOMIC DNA]</scope>
    <source>
        <strain evidence="4 5">PLY_AMNH</strain>
    </source>
</reference>
<dbReference type="EMBL" id="LGRX02035076">
    <property type="protein sequence ID" value="KAK3236360.1"/>
    <property type="molecule type" value="Genomic_DNA"/>
</dbReference>
<comment type="caution">
    <text evidence="4">The sequence shown here is derived from an EMBL/GenBank/DDBJ whole genome shotgun (WGS) entry which is preliminary data.</text>
</comment>
<dbReference type="InterPro" id="IPR057228">
    <property type="entry name" value="DUF7906"/>
</dbReference>